<dbReference type="GO" id="GO:0000166">
    <property type="term" value="F:nucleotide binding"/>
    <property type="evidence" value="ECO:0007669"/>
    <property type="project" value="InterPro"/>
</dbReference>
<dbReference type="EMBL" id="CM001023">
    <property type="protein sequence ID" value="EAZ80457.1"/>
    <property type="molecule type" value="Genomic_DNA"/>
</dbReference>
<dbReference type="InterPro" id="IPR050463">
    <property type="entry name" value="Gfo/Idh/MocA_oxidrdct_glycsds"/>
</dbReference>
<dbReference type="SUPFAM" id="SSF51735">
    <property type="entry name" value="NAD(P)-binding Rossmann-fold domains"/>
    <property type="match status" value="1"/>
</dbReference>
<accession>A3HYX1</accession>
<protein>
    <submittedName>
        <fullName evidence="4">Oxidoreductase family, NAD-binding Rossmann fold domain protein</fullName>
    </submittedName>
</protein>
<dbReference type="Pfam" id="PF01408">
    <property type="entry name" value="GFO_IDH_MocA"/>
    <property type="match status" value="1"/>
</dbReference>
<dbReference type="Pfam" id="PF22725">
    <property type="entry name" value="GFO_IDH_MocA_C3"/>
    <property type="match status" value="1"/>
</dbReference>
<dbReference type="Gene3D" id="3.40.50.720">
    <property type="entry name" value="NAD(P)-binding Rossmann-like Domain"/>
    <property type="match status" value="1"/>
</dbReference>
<dbReference type="EMBL" id="AAXU02000001">
    <property type="protein sequence ID" value="EAZ80457.1"/>
    <property type="molecule type" value="Genomic_DNA"/>
</dbReference>
<proteinExistence type="predicted"/>
<reference evidence="4 5" key="1">
    <citation type="journal article" date="2011" name="J. Bacteriol.">
        <title>Complete genome sequence of Algoriphagus sp. PR1, bacterial prey of a colony-forming choanoflagellate.</title>
        <authorList>
            <person name="Alegado R.A."/>
            <person name="Ferriera S."/>
            <person name="Nusbaum C."/>
            <person name="Young S.K."/>
            <person name="Zeng Q."/>
            <person name="Imamovic A."/>
            <person name="Fairclough S.R."/>
            <person name="King N."/>
        </authorList>
    </citation>
    <scope>NUCLEOTIDE SEQUENCE [LARGE SCALE GENOMIC DNA]</scope>
    <source>
        <strain evidence="4 5">PR1</strain>
    </source>
</reference>
<comment type="caution">
    <text evidence="4">The sequence shown here is derived from an EMBL/GenBank/DDBJ whole genome shotgun (WGS) entry which is preliminary data.</text>
</comment>
<dbReference type="InterPro" id="IPR036291">
    <property type="entry name" value="NAD(P)-bd_dom_sf"/>
</dbReference>
<dbReference type="InterPro" id="IPR000683">
    <property type="entry name" value="Gfo/Idh/MocA-like_OxRdtase_N"/>
</dbReference>
<keyword evidence="5" id="KW-1185">Reference proteome</keyword>
<dbReference type="AlphaFoldDB" id="A3HYX1"/>
<feature type="domain" description="Gfo/Idh/MocA-like oxidoreductase N-terminal" evidence="2">
    <location>
        <begin position="7"/>
        <end position="132"/>
    </location>
</feature>
<evidence type="ECO:0000256" key="1">
    <source>
        <dbReference type="ARBA" id="ARBA00023002"/>
    </source>
</evidence>
<dbReference type="HOGENOM" id="CLU_023194_17_0_10"/>
<evidence type="ECO:0000313" key="4">
    <source>
        <dbReference type="EMBL" id="EAZ80457.1"/>
    </source>
</evidence>
<dbReference type="STRING" id="388413.ALPR1_06025"/>
<dbReference type="PANTHER" id="PTHR43818">
    <property type="entry name" value="BCDNA.GH03377"/>
    <property type="match status" value="1"/>
</dbReference>
<feature type="domain" description="GFO/IDH/MocA-like oxidoreductase" evidence="3">
    <location>
        <begin position="144"/>
        <end position="282"/>
    </location>
</feature>
<dbReference type="InterPro" id="IPR055170">
    <property type="entry name" value="GFO_IDH_MocA-like_dom"/>
</dbReference>
<dbReference type="PANTHER" id="PTHR43818:SF11">
    <property type="entry name" value="BCDNA.GH03377"/>
    <property type="match status" value="1"/>
</dbReference>
<dbReference type="RefSeq" id="WP_008199109.1">
    <property type="nucleotide sequence ID" value="NZ_CM001023.1"/>
</dbReference>
<evidence type="ECO:0000259" key="3">
    <source>
        <dbReference type="Pfam" id="PF22725"/>
    </source>
</evidence>
<evidence type="ECO:0000259" key="2">
    <source>
        <dbReference type="Pfam" id="PF01408"/>
    </source>
</evidence>
<dbReference type="SUPFAM" id="SSF55347">
    <property type="entry name" value="Glyceraldehyde-3-phosphate dehydrogenase-like, C-terminal domain"/>
    <property type="match status" value="1"/>
</dbReference>
<dbReference type="Proteomes" id="UP000003919">
    <property type="component" value="Chromosome"/>
</dbReference>
<organism evidence="4 5">
    <name type="scientific">Algoriphagus machipongonensis</name>
    <dbReference type="NCBI Taxonomy" id="388413"/>
    <lineage>
        <taxon>Bacteria</taxon>
        <taxon>Pseudomonadati</taxon>
        <taxon>Bacteroidota</taxon>
        <taxon>Cytophagia</taxon>
        <taxon>Cytophagales</taxon>
        <taxon>Cyclobacteriaceae</taxon>
        <taxon>Algoriphagus</taxon>
    </lineage>
</organism>
<dbReference type="GO" id="GO:0016491">
    <property type="term" value="F:oxidoreductase activity"/>
    <property type="evidence" value="ECO:0007669"/>
    <property type="project" value="UniProtKB-KW"/>
</dbReference>
<gene>
    <name evidence="4" type="ORF">ALPR1_06025</name>
</gene>
<sequence length="387" mass="43915">MSDKKYIRIGLIGTGLMGRIHTNGYKRLADFFSEYGHRPVLQACCSRREEKAKAFAEQWGYDSYETDWKKIIERDDIDAVDICTPNDKHAEIAIAAAKAGKMILCEKPLARTLEEAKTMVEAVEEAGVKNTVWYNYRRVPAVTLAKQIVASGKLGKIFHYRANFLQDWTISPDLPQGGDALWRLDAAAAGSGVTGDLLAHCIDTAMWINGGIKDVSAMTETFIKERVHQGSGEKQKVTIDDACQFHCHFDNGSLGLFEATRYARGHKALYTFEINGEHASIRWDLHDLTRLEYFDHDDEGQVRGWRSIHVTDGDHPYMDRWWIPGTSIGYEHSFIHQVADFFKSLDTGESCHPTFKDAYETQKVCEAVLESANERAWKDTHVDWTEK</sequence>
<keyword evidence="1" id="KW-0560">Oxidoreductase</keyword>
<evidence type="ECO:0000313" key="5">
    <source>
        <dbReference type="Proteomes" id="UP000003919"/>
    </source>
</evidence>
<dbReference type="Gene3D" id="3.30.360.10">
    <property type="entry name" value="Dihydrodipicolinate Reductase, domain 2"/>
    <property type="match status" value="1"/>
</dbReference>
<dbReference type="OrthoDB" id="9815825at2"/>
<name>A3HYX1_9BACT</name>
<dbReference type="eggNOG" id="COG0673">
    <property type="taxonomic scope" value="Bacteria"/>
</dbReference>